<gene>
    <name evidence="1" type="ORF">WJ0W_004083</name>
    <name evidence="2" type="ORF">WJ0W_006214</name>
</gene>
<evidence type="ECO:0000313" key="2">
    <source>
        <dbReference type="EMBL" id="CAH8249027.1"/>
    </source>
</evidence>
<dbReference type="Pfam" id="PF06854">
    <property type="entry name" value="Phage_Gp15"/>
    <property type="match status" value="1"/>
</dbReference>
<dbReference type="EMBL" id="CALYLO010000005">
    <property type="protein sequence ID" value="CAH8246851.1"/>
    <property type="molecule type" value="Genomic_DNA"/>
</dbReference>
<dbReference type="EMBL" id="CALYLO010000014">
    <property type="protein sequence ID" value="CAH8249027.1"/>
    <property type="molecule type" value="Genomic_DNA"/>
</dbReference>
<evidence type="ECO:0000313" key="1">
    <source>
        <dbReference type="EMBL" id="CAH8246851.1"/>
    </source>
</evidence>
<organism evidence="1 3">
    <name type="scientific">Paenibacillus melissococcoides</name>
    <dbReference type="NCBI Taxonomy" id="2912268"/>
    <lineage>
        <taxon>Bacteria</taxon>
        <taxon>Bacillati</taxon>
        <taxon>Bacillota</taxon>
        <taxon>Bacilli</taxon>
        <taxon>Bacillales</taxon>
        <taxon>Paenibacillaceae</taxon>
        <taxon>Paenibacillus</taxon>
    </lineage>
</organism>
<dbReference type="Proteomes" id="UP001154322">
    <property type="component" value="Unassembled WGS sequence"/>
</dbReference>
<reference evidence="1" key="1">
    <citation type="submission" date="2022-06" db="EMBL/GenBank/DDBJ databases">
        <authorList>
            <person name="Dietemann V."/>
            <person name="Ory F."/>
            <person name="Dainat B."/>
            <person name="Oberhansli S."/>
        </authorList>
    </citation>
    <scope>NUCLEOTIDE SEQUENCE</scope>
    <source>
        <strain evidence="1">Ena-SAMPLE-TAB-26-04-2022-14:26:32:270-5432</strain>
    </source>
</reference>
<keyword evidence="3" id="KW-1185">Reference proteome</keyword>
<dbReference type="RefSeq" id="WP_249725455.1">
    <property type="nucleotide sequence ID" value="NZ_AP031286.1"/>
</dbReference>
<sequence>MRPDFSQPSKRRPEQWYDLYEDWSLIEASIAAQYGIRLRAESDMTWDEFCTLLAGIMPETPLGQIVRIRSENDREKLKHFTPEQKKIRNEWRTRGLKQAQWTDEEAAAAVQEFQNMIKQAFGASPQ</sequence>
<evidence type="ECO:0000313" key="3">
    <source>
        <dbReference type="Proteomes" id="UP001154322"/>
    </source>
</evidence>
<comment type="caution">
    <text evidence="1">The sequence shown here is derived from an EMBL/GenBank/DDBJ whole genome shotgun (WGS) entry which is preliminary data.</text>
</comment>
<dbReference type="InterPro" id="IPR009660">
    <property type="entry name" value="Phage_A500_Gp15"/>
</dbReference>
<accession>A0ABM9G4X4</accession>
<protein>
    <submittedName>
        <fullName evidence="1">Bacteriophage Gp15 family protein</fullName>
    </submittedName>
</protein>
<proteinExistence type="predicted"/>
<name>A0ABM9G4X4_9BACL</name>